<dbReference type="InterPro" id="IPR010026">
    <property type="entry name" value="Phage_holin_LL-H"/>
</dbReference>
<protein>
    <submittedName>
        <fullName evidence="1">Phage holin</fullName>
    </submittedName>
</protein>
<accession>A0ABW1UQB5</accession>
<dbReference type="Proteomes" id="UP001596310">
    <property type="component" value="Unassembled WGS sequence"/>
</dbReference>
<gene>
    <name evidence="1" type="ORF">ACFQHW_06210</name>
</gene>
<dbReference type="RefSeq" id="WP_125598243.1">
    <property type="nucleotide sequence ID" value="NZ_JBHSSM010000016.1"/>
</dbReference>
<organism evidence="1 2">
    <name type="scientific">Lapidilactobacillus achengensis</name>
    <dbReference type="NCBI Taxonomy" id="2486000"/>
    <lineage>
        <taxon>Bacteria</taxon>
        <taxon>Bacillati</taxon>
        <taxon>Bacillota</taxon>
        <taxon>Bacilli</taxon>
        <taxon>Lactobacillales</taxon>
        <taxon>Lactobacillaceae</taxon>
        <taxon>Lapidilactobacillus</taxon>
    </lineage>
</organism>
<dbReference type="NCBIfam" id="TIGR01673">
    <property type="entry name" value="holin_LLH"/>
    <property type="match status" value="1"/>
</dbReference>
<comment type="caution">
    <text evidence="1">The sequence shown here is derived from an EMBL/GenBank/DDBJ whole genome shotgun (WGS) entry which is preliminary data.</text>
</comment>
<reference evidence="2" key="1">
    <citation type="journal article" date="2019" name="Int. J. Syst. Evol. Microbiol.">
        <title>The Global Catalogue of Microorganisms (GCM) 10K type strain sequencing project: providing services to taxonomists for standard genome sequencing and annotation.</title>
        <authorList>
            <consortium name="The Broad Institute Genomics Platform"/>
            <consortium name="The Broad Institute Genome Sequencing Center for Infectious Disease"/>
            <person name="Wu L."/>
            <person name="Ma J."/>
        </authorList>
    </citation>
    <scope>NUCLEOTIDE SEQUENCE [LARGE SCALE GENOMIC DNA]</scope>
    <source>
        <strain evidence="2">CCM 8897</strain>
    </source>
</reference>
<keyword evidence="2" id="KW-1185">Reference proteome</keyword>
<evidence type="ECO:0000313" key="1">
    <source>
        <dbReference type="EMBL" id="MFC6315166.1"/>
    </source>
</evidence>
<sequence>MKDLAQLVLSIAVAVIPVVGVWLSQQIIKNKKALAFTQALIPLAESAVVAAEKLGVTQKLTGAAKKDKAVRFVIDGLKSLGFTEADKVTISNAVEKAFAESKDQIEAVYDTQFTGSLNLQSQIAETSKNSDLQQSTIDYANGYDR</sequence>
<dbReference type="EMBL" id="JBHSSM010000016">
    <property type="protein sequence ID" value="MFC6315166.1"/>
    <property type="molecule type" value="Genomic_DNA"/>
</dbReference>
<proteinExistence type="predicted"/>
<name>A0ABW1UQB5_9LACO</name>
<evidence type="ECO:0000313" key="2">
    <source>
        <dbReference type="Proteomes" id="UP001596310"/>
    </source>
</evidence>